<gene>
    <name evidence="1" type="ORF">PLEPLA_LOCUS17458</name>
</gene>
<keyword evidence="2" id="KW-1185">Reference proteome</keyword>
<evidence type="ECO:0000313" key="2">
    <source>
        <dbReference type="Proteomes" id="UP001153269"/>
    </source>
</evidence>
<dbReference type="EMBL" id="CADEAL010001142">
    <property type="protein sequence ID" value="CAB1429480.1"/>
    <property type="molecule type" value="Genomic_DNA"/>
</dbReference>
<dbReference type="AlphaFoldDB" id="A0A9N7YFD9"/>
<sequence length="99" mass="11417">MTSRWYNKKPRSLTGIKPVSLQLQSLPTTTPPDFSCTHPPLQPLLTTADTRIPRRRLPRAELPRATGCKVIVTVHEWHRETEAGDMFHWLHRGSHFILV</sequence>
<comment type="caution">
    <text evidence="1">The sequence shown here is derived from an EMBL/GenBank/DDBJ whole genome shotgun (WGS) entry which is preliminary data.</text>
</comment>
<dbReference type="Proteomes" id="UP001153269">
    <property type="component" value="Unassembled WGS sequence"/>
</dbReference>
<proteinExistence type="predicted"/>
<reference evidence="1" key="1">
    <citation type="submission" date="2020-03" db="EMBL/GenBank/DDBJ databases">
        <authorList>
            <person name="Weist P."/>
        </authorList>
    </citation>
    <scope>NUCLEOTIDE SEQUENCE</scope>
</reference>
<organism evidence="1 2">
    <name type="scientific">Pleuronectes platessa</name>
    <name type="common">European plaice</name>
    <dbReference type="NCBI Taxonomy" id="8262"/>
    <lineage>
        <taxon>Eukaryota</taxon>
        <taxon>Metazoa</taxon>
        <taxon>Chordata</taxon>
        <taxon>Craniata</taxon>
        <taxon>Vertebrata</taxon>
        <taxon>Euteleostomi</taxon>
        <taxon>Actinopterygii</taxon>
        <taxon>Neopterygii</taxon>
        <taxon>Teleostei</taxon>
        <taxon>Neoteleostei</taxon>
        <taxon>Acanthomorphata</taxon>
        <taxon>Carangaria</taxon>
        <taxon>Pleuronectiformes</taxon>
        <taxon>Pleuronectoidei</taxon>
        <taxon>Pleuronectidae</taxon>
        <taxon>Pleuronectes</taxon>
    </lineage>
</organism>
<accession>A0A9N7YFD9</accession>
<name>A0A9N7YFD9_PLEPL</name>
<evidence type="ECO:0000313" key="1">
    <source>
        <dbReference type="EMBL" id="CAB1429480.1"/>
    </source>
</evidence>
<protein>
    <submittedName>
        <fullName evidence="1">Uncharacterized protein</fullName>
    </submittedName>
</protein>